<protein>
    <submittedName>
        <fullName evidence="1">Uncharacterized protein</fullName>
    </submittedName>
</protein>
<evidence type="ECO:0000313" key="2">
    <source>
        <dbReference type="Proteomes" id="UP000177707"/>
    </source>
</evidence>
<proteinExistence type="predicted"/>
<name>A0A1G2TZ86_9BACT</name>
<gene>
    <name evidence="1" type="ORF">A3A96_00330</name>
</gene>
<comment type="caution">
    <text evidence="1">The sequence shown here is derived from an EMBL/GenBank/DDBJ whole genome shotgun (WGS) entry which is preliminary data.</text>
</comment>
<dbReference type="AlphaFoldDB" id="A0A1G2TZ86"/>
<accession>A0A1G2TZ86</accession>
<evidence type="ECO:0000313" key="1">
    <source>
        <dbReference type="EMBL" id="OHB01872.1"/>
    </source>
</evidence>
<dbReference type="Proteomes" id="UP000177707">
    <property type="component" value="Unassembled WGS sequence"/>
</dbReference>
<organism evidence="1 2">
    <name type="scientific">Candidatus Zambryskibacteria bacterium RIFCSPLOWO2_01_FULL_39_39</name>
    <dbReference type="NCBI Taxonomy" id="1802758"/>
    <lineage>
        <taxon>Bacteria</taxon>
        <taxon>Candidatus Zambryskiibacteriota</taxon>
    </lineage>
</organism>
<sequence length="128" mass="14411">MRQTRSLVDAINVALRDVRGSGRLGDPPNAETLFWNLMQAWHNSFPGKCVLITLTQEKDHDTQQLRAWFGEPASFRSGYVDSMGEHLIAHASGPLAELKELIPVLLPIGKMGEFKQELQKNVIAWCRI</sequence>
<reference evidence="1 2" key="1">
    <citation type="journal article" date="2016" name="Nat. Commun.">
        <title>Thousands of microbial genomes shed light on interconnected biogeochemical processes in an aquifer system.</title>
        <authorList>
            <person name="Anantharaman K."/>
            <person name="Brown C.T."/>
            <person name="Hug L.A."/>
            <person name="Sharon I."/>
            <person name="Castelle C.J."/>
            <person name="Probst A.J."/>
            <person name="Thomas B.C."/>
            <person name="Singh A."/>
            <person name="Wilkins M.J."/>
            <person name="Karaoz U."/>
            <person name="Brodie E.L."/>
            <person name="Williams K.H."/>
            <person name="Hubbard S.S."/>
            <person name="Banfield J.F."/>
        </authorList>
    </citation>
    <scope>NUCLEOTIDE SEQUENCE [LARGE SCALE GENOMIC DNA]</scope>
</reference>
<dbReference type="STRING" id="1802758.A3A96_00330"/>
<dbReference type="EMBL" id="MHWB01000009">
    <property type="protein sequence ID" value="OHB01872.1"/>
    <property type="molecule type" value="Genomic_DNA"/>
</dbReference>